<reference evidence="2 3" key="1">
    <citation type="submission" date="2023-03" db="EMBL/GenBank/DDBJ databases">
        <title>High recombination rates correlate with genetic variation in Cardiocondyla obscurior ants.</title>
        <authorList>
            <person name="Errbii M."/>
        </authorList>
    </citation>
    <scope>NUCLEOTIDE SEQUENCE [LARGE SCALE GENOMIC DNA]</scope>
    <source>
        <strain evidence="2">Alpha-2009</strain>
        <tissue evidence="2">Whole body</tissue>
    </source>
</reference>
<protein>
    <submittedName>
        <fullName evidence="2">Uncharacterized protein</fullName>
    </submittedName>
</protein>
<dbReference type="Proteomes" id="UP001430953">
    <property type="component" value="Unassembled WGS sequence"/>
</dbReference>
<evidence type="ECO:0000313" key="2">
    <source>
        <dbReference type="EMBL" id="KAL0104277.1"/>
    </source>
</evidence>
<keyword evidence="3" id="KW-1185">Reference proteome</keyword>
<comment type="caution">
    <text evidence="2">The sequence shown here is derived from an EMBL/GenBank/DDBJ whole genome shotgun (WGS) entry which is preliminary data.</text>
</comment>
<evidence type="ECO:0000313" key="3">
    <source>
        <dbReference type="Proteomes" id="UP001430953"/>
    </source>
</evidence>
<feature type="compositionally biased region" description="Basic residues" evidence="1">
    <location>
        <begin position="66"/>
        <end position="80"/>
    </location>
</feature>
<name>A0AAW2ERH7_9HYME</name>
<proteinExistence type="predicted"/>
<accession>A0AAW2ERH7</accession>
<evidence type="ECO:0000256" key="1">
    <source>
        <dbReference type="SAM" id="MobiDB-lite"/>
    </source>
</evidence>
<dbReference type="EMBL" id="JADYXP020000020">
    <property type="protein sequence ID" value="KAL0104277.1"/>
    <property type="molecule type" value="Genomic_DNA"/>
</dbReference>
<feature type="region of interest" description="Disordered" evidence="1">
    <location>
        <begin position="46"/>
        <end position="87"/>
    </location>
</feature>
<organism evidence="2 3">
    <name type="scientific">Cardiocondyla obscurior</name>
    <dbReference type="NCBI Taxonomy" id="286306"/>
    <lineage>
        <taxon>Eukaryota</taxon>
        <taxon>Metazoa</taxon>
        <taxon>Ecdysozoa</taxon>
        <taxon>Arthropoda</taxon>
        <taxon>Hexapoda</taxon>
        <taxon>Insecta</taxon>
        <taxon>Pterygota</taxon>
        <taxon>Neoptera</taxon>
        <taxon>Endopterygota</taxon>
        <taxon>Hymenoptera</taxon>
        <taxon>Apocrita</taxon>
        <taxon>Aculeata</taxon>
        <taxon>Formicoidea</taxon>
        <taxon>Formicidae</taxon>
        <taxon>Myrmicinae</taxon>
        <taxon>Cardiocondyla</taxon>
    </lineage>
</organism>
<sequence length="87" mass="10357">MREHQTSPGPDIDDYTNRHQRLMLRNTFSLPPPLPPSLCSHEFPSARENRRHAKTARQNTAELMFKKKRKRNKRKKKKEHIRQNSGV</sequence>
<dbReference type="AlphaFoldDB" id="A0AAW2ERH7"/>
<gene>
    <name evidence="2" type="ORF">PUN28_017180</name>
</gene>